<sequence length="67" mass="7431">MADEQKEQTTIAKRRKSPGNQAVARTLPGTVEGQYNSLVIRLNGSNIILYVKLVIAVHYPFESINST</sequence>
<dbReference type="HOGENOM" id="CLU_2812964_0_0_1"/>
<comment type="caution">
    <text evidence="2">The sequence shown here is derived from an EMBL/GenBank/DDBJ whole genome shotgun (WGS) entry which is preliminary data.</text>
</comment>
<evidence type="ECO:0000313" key="3">
    <source>
        <dbReference type="Proteomes" id="UP000029725"/>
    </source>
</evidence>
<accession>A0A098VSQ6</accession>
<dbReference type="EMBL" id="JMKJ01000119">
    <property type="protein sequence ID" value="KGG52123.1"/>
    <property type="molecule type" value="Genomic_DNA"/>
</dbReference>
<dbReference type="Proteomes" id="UP000029725">
    <property type="component" value="Unassembled WGS sequence"/>
</dbReference>
<organism evidence="2 3">
    <name type="scientific">Mitosporidium daphniae</name>
    <dbReference type="NCBI Taxonomy" id="1485682"/>
    <lineage>
        <taxon>Eukaryota</taxon>
        <taxon>Fungi</taxon>
        <taxon>Fungi incertae sedis</taxon>
        <taxon>Microsporidia</taxon>
        <taxon>Mitosporidium</taxon>
    </lineage>
</organism>
<keyword evidence="3" id="KW-1185">Reference proteome</keyword>
<dbReference type="AlphaFoldDB" id="A0A098VSQ6"/>
<feature type="region of interest" description="Disordered" evidence="1">
    <location>
        <begin position="1"/>
        <end position="23"/>
    </location>
</feature>
<protein>
    <submittedName>
        <fullName evidence="2">Uncharacterized protein</fullName>
    </submittedName>
</protein>
<reference evidence="2 3" key="1">
    <citation type="submission" date="2014-04" db="EMBL/GenBank/DDBJ databases">
        <title>A new species of microsporidia sheds light on the evolution of extreme parasitism.</title>
        <authorList>
            <person name="Haag K.L."/>
            <person name="James T.Y."/>
            <person name="Larsson R."/>
            <person name="Schaer T.M."/>
            <person name="Refardt D."/>
            <person name="Pombert J.-F."/>
            <person name="Ebert D."/>
        </authorList>
    </citation>
    <scope>NUCLEOTIDE SEQUENCE [LARGE SCALE GENOMIC DNA]</scope>
    <source>
        <strain evidence="2 3">UGP3</strain>
        <tissue evidence="2">Spores</tissue>
    </source>
</reference>
<name>A0A098VSQ6_9MICR</name>
<dbReference type="VEuPathDB" id="MicrosporidiaDB:DI09_207p10"/>
<proteinExistence type="predicted"/>
<gene>
    <name evidence="2" type="ORF">DI09_207p10</name>
</gene>
<evidence type="ECO:0000256" key="1">
    <source>
        <dbReference type="SAM" id="MobiDB-lite"/>
    </source>
</evidence>
<evidence type="ECO:0000313" key="2">
    <source>
        <dbReference type="EMBL" id="KGG52123.1"/>
    </source>
</evidence>